<evidence type="ECO:0000256" key="7">
    <source>
        <dbReference type="RuleBase" id="RU004311"/>
    </source>
</evidence>
<evidence type="ECO:0000256" key="6">
    <source>
        <dbReference type="RuleBase" id="RU000561"/>
    </source>
</evidence>
<dbReference type="PANTHER" id="PTHR10986">
    <property type="entry name" value="39S RIBOSOMAL PROTEIN L20"/>
    <property type="match status" value="1"/>
</dbReference>
<dbReference type="Gene3D" id="1.10.1900.20">
    <property type="entry name" value="Ribosomal protein L20"/>
    <property type="match status" value="1"/>
</dbReference>
<dbReference type="SUPFAM" id="SSF74731">
    <property type="entry name" value="Ribosomal protein L20"/>
    <property type="match status" value="1"/>
</dbReference>
<accession>A0A386AZJ2</accession>
<keyword evidence="8" id="KW-0934">Plastid</keyword>
<dbReference type="CDD" id="cd07026">
    <property type="entry name" value="Ribosomal_L20"/>
    <property type="match status" value="1"/>
</dbReference>
<keyword evidence="8" id="KW-0150">Chloroplast</keyword>
<dbReference type="NCBIfam" id="TIGR01032">
    <property type="entry name" value="rplT_bact"/>
    <property type="match status" value="1"/>
</dbReference>
<evidence type="ECO:0000256" key="2">
    <source>
        <dbReference type="ARBA" id="ARBA00022730"/>
    </source>
</evidence>
<proteinExistence type="inferred from homology"/>
<dbReference type="EMBL" id="MH591103">
    <property type="protein sequence ID" value="AYC64867.1"/>
    <property type="molecule type" value="Genomic_DNA"/>
</dbReference>
<dbReference type="GO" id="GO:0006412">
    <property type="term" value="P:translation"/>
    <property type="evidence" value="ECO:0007669"/>
    <property type="project" value="InterPro"/>
</dbReference>
<dbReference type="Pfam" id="PF00453">
    <property type="entry name" value="Ribosomal_L20"/>
    <property type="match status" value="1"/>
</dbReference>
<evidence type="ECO:0000256" key="3">
    <source>
        <dbReference type="ARBA" id="ARBA00022884"/>
    </source>
</evidence>
<dbReference type="InterPro" id="IPR035566">
    <property type="entry name" value="Ribosomal_protein_bL20_C"/>
</dbReference>
<name>A0A386AZJ2_9CHLO</name>
<protein>
    <recommendedName>
        <fullName evidence="7">50S ribosomal protein L20</fullName>
    </recommendedName>
</protein>
<keyword evidence="5 6" id="KW-0687">Ribonucleoprotein</keyword>
<gene>
    <name evidence="8" type="primary">rpl20</name>
</gene>
<dbReference type="GO" id="GO:0003735">
    <property type="term" value="F:structural constituent of ribosome"/>
    <property type="evidence" value="ECO:0007669"/>
    <property type="project" value="InterPro"/>
</dbReference>
<dbReference type="Gene3D" id="6.10.160.10">
    <property type="match status" value="1"/>
</dbReference>
<evidence type="ECO:0000256" key="1">
    <source>
        <dbReference type="ARBA" id="ARBA00007698"/>
    </source>
</evidence>
<reference evidence="8" key="2">
    <citation type="journal article" date="2019" name="Mol. Phylogenet. Evol.">
        <title>Reassessment of the classification of bryopsidales (chlorophyta) based on chloroplast phylogenomic analyses.</title>
        <authorList>
            <person name="Cremen M.C."/>
            <person name="Leliaert F."/>
            <person name="West J."/>
            <person name="Lam D.W."/>
            <person name="Shimada S."/>
            <person name="Lopez-Bautista J.M."/>
            <person name="Verbruggen H."/>
        </authorList>
    </citation>
    <scope>NUCLEOTIDE SEQUENCE</scope>
</reference>
<dbReference type="GO" id="GO:1990904">
    <property type="term" value="C:ribonucleoprotein complex"/>
    <property type="evidence" value="ECO:0007669"/>
    <property type="project" value="UniProtKB-KW"/>
</dbReference>
<dbReference type="RefSeq" id="YP_009518951.1">
    <property type="nucleotide sequence ID" value="NC_039520.1"/>
</dbReference>
<dbReference type="GeneID" id="38278660"/>
<organism evidence="8">
    <name type="scientific">Boodleopsis pusilla</name>
    <dbReference type="NCBI Taxonomy" id="381415"/>
    <lineage>
        <taxon>Eukaryota</taxon>
        <taxon>Viridiplantae</taxon>
        <taxon>Chlorophyta</taxon>
        <taxon>core chlorophytes</taxon>
        <taxon>Ulvophyceae</taxon>
        <taxon>TCBD clade</taxon>
        <taxon>Bryopsidales</taxon>
        <taxon>Halimedineae</taxon>
        <taxon>Halimedaceae</taxon>
        <taxon>Rhipileae</taxon>
        <taxon>Boodleopsis</taxon>
    </lineage>
</organism>
<evidence type="ECO:0000256" key="4">
    <source>
        <dbReference type="ARBA" id="ARBA00022980"/>
    </source>
</evidence>
<dbReference type="GO" id="GO:0019843">
    <property type="term" value="F:rRNA binding"/>
    <property type="evidence" value="ECO:0007669"/>
    <property type="project" value="UniProtKB-KW"/>
</dbReference>
<keyword evidence="4 6" id="KW-0689">Ribosomal protein</keyword>
<dbReference type="InterPro" id="IPR049946">
    <property type="entry name" value="RIBOSOMAL_L20_CS"/>
</dbReference>
<reference evidence="8" key="1">
    <citation type="submission" date="2018-07" db="EMBL/GenBank/DDBJ databases">
        <authorList>
            <person name="Quirk P.G."/>
            <person name="Krulwich T.A."/>
        </authorList>
    </citation>
    <scope>NUCLEOTIDE SEQUENCE</scope>
</reference>
<dbReference type="PROSITE" id="PS00937">
    <property type="entry name" value="RIBOSOMAL_L20"/>
    <property type="match status" value="1"/>
</dbReference>
<dbReference type="PRINTS" id="PR00062">
    <property type="entry name" value="RIBOSOMALL20"/>
</dbReference>
<dbReference type="AlphaFoldDB" id="A0A386AZJ2"/>
<evidence type="ECO:0000256" key="5">
    <source>
        <dbReference type="ARBA" id="ARBA00023274"/>
    </source>
</evidence>
<dbReference type="GO" id="GO:0005840">
    <property type="term" value="C:ribosome"/>
    <property type="evidence" value="ECO:0007669"/>
    <property type="project" value="UniProtKB-KW"/>
</dbReference>
<keyword evidence="2 7" id="KW-0699">rRNA-binding</keyword>
<sequence length="110" mass="13263">MTRVKRSQNARQRRKKKFTIVQGFRGASSILYKTANQQFCKALNNAFIDRRLRKREYRNLWICRMNAKVRQLGLNYHSFLYKNTFSQKLNRKIFSQLTIQDPCLFCSYAQ</sequence>
<evidence type="ECO:0000313" key="8">
    <source>
        <dbReference type="EMBL" id="AYC64867.1"/>
    </source>
</evidence>
<geneLocation type="chloroplast" evidence="8"/>
<keyword evidence="3 7" id="KW-0694">RNA-binding</keyword>
<comment type="similarity">
    <text evidence="1 6">Belongs to the bacterial ribosomal protein bL20 family.</text>
</comment>
<comment type="function">
    <text evidence="7">Binds directly to 23S ribosomal RNA and is necessary for the in vitro assembly process of the 50S ribosomal subunit. It is not involved in the protein synthesizing functions of that subunit.</text>
</comment>
<dbReference type="InterPro" id="IPR005813">
    <property type="entry name" value="Ribosomal_bL20"/>
</dbReference>